<accession>A0A3E3HYM0</accession>
<dbReference type="RefSeq" id="WP_117545451.1">
    <property type="nucleotide sequence ID" value="NZ_JBKUNB010000032.1"/>
</dbReference>
<reference evidence="3" key="1">
    <citation type="submission" date="2018-08" db="EMBL/GenBank/DDBJ databases">
        <title>A genome reference for cultivated species of the human gut microbiota.</title>
        <authorList>
            <person name="Zou Y."/>
            <person name="Xue W."/>
            <person name="Luo G."/>
        </authorList>
    </citation>
    <scope>NUCLEOTIDE SEQUENCE [LARGE SCALE GENOMIC DNA]</scope>
    <source>
        <strain evidence="3">TF05-5AC</strain>
    </source>
</reference>
<dbReference type="Pfam" id="PF02698">
    <property type="entry name" value="DUF218"/>
    <property type="match status" value="1"/>
</dbReference>
<dbReference type="InterPro" id="IPR051599">
    <property type="entry name" value="Cell_Envelope_Assoc"/>
</dbReference>
<name>A0A3E3HYM0_9FIRM</name>
<dbReference type="PANTHER" id="PTHR30336">
    <property type="entry name" value="INNER MEMBRANE PROTEIN, PROBABLE PERMEASE"/>
    <property type="match status" value="1"/>
</dbReference>
<keyword evidence="1" id="KW-0472">Membrane</keyword>
<dbReference type="GO" id="GO:0005886">
    <property type="term" value="C:plasma membrane"/>
    <property type="evidence" value="ECO:0007669"/>
    <property type="project" value="TreeGrafter"/>
</dbReference>
<dbReference type="InterPro" id="IPR003848">
    <property type="entry name" value="DUF218"/>
</dbReference>
<evidence type="ECO:0000259" key="2">
    <source>
        <dbReference type="Pfam" id="PF02698"/>
    </source>
</evidence>
<feature type="transmembrane region" description="Helical" evidence="1">
    <location>
        <begin position="28"/>
        <end position="47"/>
    </location>
</feature>
<protein>
    <submittedName>
        <fullName evidence="3">YdcF family protein</fullName>
    </submittedName>
</protein>
<dbReference type="Gene3D" id="3.40.50.620">
    <property type="entry name" value="HUPs"/>
    <property type="match status" value="1"/>
</dbReference>
<dbReference type="GO" id="GO:0043164">
    <property type="term" value="P:Gram-negative-bacterium-type cell wall biogenesis"/>
    <property type="evidence" value="ECO:0007669"/>
    <property type="project" value="TreeGrafter"/>
</dbReference>
<proteinExistence type="predicted"/>
<dbReference type="GeneID" id="97989449"/>
<evidence type="ECO:0000313" key="3">
    <source>
        <dbReference type="EMBL" id="RGE56825.1"/>
    </source>
</evidence>
<dbReference type="GO" id="GO:0000270">
    <property type="term" value="P:peptidoglycan metabolic process"/>
    <property type="evidence" value="ECO:0007669"/>
    <property type="project" value="TreeGrafter"/>
</dbReference>
<organism evidence="3 4">
    <name type="scientific">Eisenbergiella massiliensis</name>
    <dbReference type="NCBI Taxonomy" id="1720294"/>
    <lineage>
        <taxon>Bacteria</taxon>
        <taxon>Bacillati</taxon>
        <taxon>Bacillota</taxon>
        <taxon>Clostridia</taxon>
        <taxon>Lachnospirales</taxon>
        <taxon>Lachnospiraceae</taxon>
        <taxon>Eisenbergiella</taxon>
    </lineage>
</organism>
<sequence>MTYIFLTVGILCLLYCAGILISGVFGSWFFLIWGAAGAGFMALAWMWKNNIISRLPAAVKLLLVIVLAAGILVFLFIEGLIISRFHSKGEPGLDYLIVLGAQMRDSGPSKALALRLDTAVTYLEENEATLVVVSGGKGSNEPVSEAQGMFDYLVAKGIAPERIVMEDKSTNTKENLEFSQKLIPKAASVGIVTNNFHVYRGTRLAVKQGFRTVCGLAAPSDIPMQANNMVREFFGVMKDLLYGNMTL</sequence>
<dbReference type="InterPro" id="IPR014729">
    <property type="entry name" value="Rossmann-like_a/b/a_fold"/>
</dbReference>
<dbReference type="AlphaFoldDB" id="A0A3E3HYM0"/>
<keyword evidence="1" id="KW-0812">Transmembrane</keyword>
<gene>
    <name evidence="3" type="ORF">DXC51_21935</name>
</gene>
<feature type="domain" description="DUF218" evidence="2">
    <location>
        <begin position="94"/>
        <end position="233"/>
    </location>
</feature>
<dbReference type="PANTHER" id="PTHR30336:SF4">
    <property type="entry name" value="ENVELOPE BIOGENESIS FACTOR ELYC"/>
    <property type="match status" value="1"/>
</dbReference>
<evidence type="ECO:0000313" key="4">
    <source>
        <dbReference type="Proteomes" id="UP000260812"/>
    </source>
</evidence>
<keyword evidence="4" id="KW-1185">Reference proteome</keyword>
<dbReference type="EMBL" id="QVLV01000020">
    <property type="protein sequence ID" value="RGE56825.1"/>
    <property type="molecule type" value="Genomic_DNA"/>
</dbReference>
<comment type="caution">
    <text evidence="3">The sequence shown here is derived from an EMBL/GenBank/DDBJ whole genome shotgun (WGS) entry which is preliminary data.</text>
</comment>
<dbReference type="CDD" id="cd06259">
    <property type="entry name" value="YdcF-like"/>
    <property type="match status" value="1"/>
</dbReference>
<feature type="transmembrane region" description="Helical" evidence="1">
    <location>
        <begin position="59"/>
        <end position="77"/>
    </location>
</feature>
<dbReference type="Proteomes" id="UP000260812">
    <property type="component" value="Unassembled WGS sequence"/>
</dbReference>
<evidence type="ECO:0000256" key="1">
    <source>
        <dbReference type="SAM" id="Phobius"/>
    </source>
</evidence>
<keyword evidence="1" id="KW-1133">Transmembrane helix</keyword>